<dbReference type="PANTHER" id="PTHR47331">
    <property type="entry name" value="PHD-TYPE DOMAIN-CONTAINING PROTEIN"/>
    <property type="match status" value="1"/>
</dbReference>
<dbReference type="AlphaFoldDB" id="A0A8X6J6Y4"/>
<proteinExistence type="predicted"/>
<gene>
    <name evidence="1" type="primary">AVEN_143526_1</name>
    <name evidence="1" type="ORF">TNCT_617541</name>
</gene>
<dbReference type="Proteomes" id="UP000887116">
    <property type="component" value="Unassembled WGS sequence"/>
</dbReference>
<dbReference type="OrthoDB" id="6430004at2759"/>
<accession>A0A8X6J6Y4</accession>
<organism evidence="1 2">
    <name type="scientific">Trichonephila clavata</name>
    <name type="common">Joro spider</name>
    <name type="synonym">Nephila clavata</name>
    <dbReference type="NCBI Taxonomy" id="2740835"/>
    <lineage>
        <taxon>Eukaryota</taxon>
        <taxon>Metazoa</taxon>
        <taxon>Ecdysozoa</taxon>
        <taxon>Arthropoda</taxon>
        <taxon>Chelicerata</taxon>
        <taxon>Arachnida</taxon>
        <taxon>Araneae</taxon>
        <taxon>Araneomorphae</taxon>
        <taxon>Entelegynae</taxon>
        <taxon>Araneoidea</taxon>
        <taxon>Nephilidae</taxon>
        <taxon>Trichonephila</taxon>
    </lineage>
</organism>
<reference evidence="1" key="1">
    <citation type="submission" date="2020-07" db="EMBL/GenBank/DDBJ databases">
        <title>Multicomponent nature underlies the extraordinary mechanical properties of spider dragline silk.</title>
        <authorList>
            <person name="Kono N."/>
            <person name="Nakamura H."/>
            <person name="Mori M."/>
            <person name="Yoshida Y."/>
            <person name="Ohtoshi R."/>
            <person name="Malay A.D."/>
            <person name="Moran D.A.P."/>
            <person name="Tomita M."/>
            <person name="Numata K."/>
            <person name="Arakawa K."/>
        </authorList>
    </citation>
    <scope>NUCLEOTIDE SEQUENCE</scope>
</reference>
<comment type="caution">
    <text evidence="1">The sequence shown here is derived from an EMBL/GenBank/DDBJ whole genome shotgun (WGS) entry which is preliminary data.</text>
</comment>
<evidence type="ECO:0000313" key="1">
    <source>
        <dbReference type="EMBL" id="GFR12878.1"/>
    </source>
</evidence>
<protein>
    <submittedName>
        <fullName evidence="1">Integrase catalytic domain-containing protein</fullName>
    </submittedName>
</protein>
<sequence>MPQELADPNFGVPGKIDLLIGAEAFFDIIKEGIIRTSNNGLVFRRSVFGYIATGNTSSYTQNQFCGFISEMQNINNNKQTFWEIETINEGQKPLSKEEEYCENHYQMTHTRNEAGRYIVQMPAKNIQGLGHSKGLGTKRLDQLWRTLSRDKQMENLYREFMQQYLDLGHMEKVEEHLDETSASNFVIVFHIMESFGLIRQLPN</sequence>
<keyword evidence="2" id="KW-1185">Reference proteome</keyword>
<name>A0A8X6J6Y4_TRICU</name>
<dbReference type="PANTHER" id="PTHR47331:SF5">
    <property type="entry name" value="RIBONUCLEASE H"/>
    <property type="match status" value="1"/>
</dbReference>
<evidence type="ECO:0000313" key="2">
    <source>
        <dbReference type="Proteomes" id="UP000887116"/>
    </source>
</evidence>
<dbReference type="EMBL" id="BMAO01006974">
    <property type="protein sequence ID" value="GFR12878.1"/>
    <property type="molecule type" value="Genomic_DNA"/>
</dbReference>